<accession>A0ABS5CDP8</accession>
<dbReference type="Proteomes" id="UP000673394">
    <property type="component" value="Unassembled WGS sequence"/>
</dbReference>
<evidence type="ECO:0000313" key="3">
    <source>
        <dbReference type="Proteomes" id="UP000673394"/>
    </source>
</evidence>
<dbReference type="RefSeq" id="WP_210659112.1">
    <property type="nucleotide sequence ID" value="NZ_JAGKSP010000005.1"/>
</dbReference>
<keyword evidence="3" id="KW-1185">Reference proteome</keyword>
<evidence type="ECO:0008006" key="4">
    <source>
        <dbReference type="Google" id="ProtNLM"/>
    </source>
</evidence>
<gene>
    <name evidence="2" type="ORF">I8J30_15410</name>
</gene>
<feature type="transmembrane region" description="Helical" evidence="1">
    <location>
        <begin position="30"/>
        <end position="48"/>
    </location>
</feature>
<protein>
    <recommendedName>
        <fullName evidence="4">VanZ family protein</fullName>
    </recommendedName>
</protein>
<organism evidence="2 3">
    <name type="scientific">Paenibacillus lignilyticus</name>
    <dbReference type="NCBI Taxonomy" id="1172615"/>
    <lineage>
        <taxon>Bacteria</taxon>
        <taxon>Bacillati</taxon>
        <taxon>Bacillota</taxon>
        <taxon>Bacilli</taxon>
        <taxon>Bacillales</taxon>
        <taxon>Paenibacillaceae</taxon>
        <taxon>Paenibacillus</taxon>
    </lineage>
</organism>
<evidence type="ECO:0000313" key="2">
    <source>
        <dbReference type="EMBL" id="MBP3964103.1"/>
    </source>
</evidence>
<keyword evidence="1" id="KW-0812">Transmembrane</keyword>
<name>A0ABS5CDP8_9BACL</name>
<keyword evidence="1" id="KW-1133">Transmembrane helix</keyword>
<sequence>MLIFTIFMLFFVYAIATYVKLWKQKQRKEAIVLLLFSLFIACYFIPVIEDWMPTSESLNTFLYKPISVYVRNALNIQLGVD</sequence>
<feature type="transmembrane region" description="Helical" evidence="1">
    <location>
        <begin position="6"/>
        <end position="23"/>
    </location>
</feature>
<dbReference type="EMBL" id="JAGKSP010000005">
    <property type="protein sequence ID" value="MBP3964103.1"/>
    <property type="molecule type" value="Genomic_DNA"/>
</dbReference>
<reference evidence="2 3" key="1">
    <citation type="submission" date="2021-04" db="EMBL/GenBank/DDBJ databases">
        <title>Paenibacillus sp. DLE-14 whole genome sequence.</title>
        <authorList>
            <person name="Ham Y.J."/>
        </authorList>
    </citation>
    <scope>NUCLEOTIDE SEQUENCE [LARGE SCALE GENOMIC DNA]</scope>
    <source>
        <strain evidence="2 3">DLE-14</strain>
    </source>
</reference>
<keyword evidence="1" id="KW-0472">Membrane</keyword>
<evidence type="ECO:0000256" key="1">
    <source>
        <dbReference type="SAM" id="Phobius"/>
    </source>
</evidence>
<comment type="caution">
    <text evidence="2">The sequence shown here is derived from an EMBL/GenBank/DDBJ whole genome shotgun (WGS) entry which is preliminary data.</text>
</comment>
<proteinExistence type="predicted"/>